<dbReference type="FunFam" id="3.30.2230.10:FF:000003">
    <property type="entry name" value="ubiquitin carboxyl-terminal hydrolase 15 isoform X1"/>
    <property type="match status" value="1"/>
</dbReference>
<dbReference type="OrthoDB" id="6134369at2759"/>
<dbReference type="Gene3D" id="3.30.160.60">
    <property type="entry name" value="Classic Zinc Finger"/>
    <property type="match status" value="1"/>
</dbReference>
<keyword evidence="1" id="KW-0863">Zinc-finger</keyword>
<dbReference type="CDD" id="cd19776">
    <property type="entry name" value="Bbox2_TRIM25_C-IV"/>
    <property type="match status" value="1"/>
</dbReference>
<dbReference type="InterPro" id="IPR000315">
    <property type="entry name" value="Znf_B-box"/>
</dbReference>
<evidence type="ECO:0000313" key="4">
    <source>
        <dbReference type="EMBL" id="CAC5415311.1"/>
    </source>
</evidence>
<sequence>MATGGWDLASQKKEIRELLKTPLKKGDKWYLLATSWFKPWKVYVGYESWHAFNAGQQEAHPGPIDNLPLIDDYTGKLREHLIDELDYQLVPLNAWNILVSSYGLVDDQIPIERFVIEQGMFVKHCKVEVYLLELKMCQKQFQSEYVIRSMSRADVLELQIETITCIKKSMKSNVNSTINYGMIDSSTVVEDSVVISFDAYKDGKLVLTPYKPVSEEIYNEVLKQKKKVTNPDAASNTGDAKNTQIPTDGKLPFNSYCEPCFRGNKESVTFSWCCDCEETLCTVCDETHRINKVSMSHTAVAIEKISSTTPITVSSYVLCEIHPEISLEFYCSEHCLLCCRTCIQTVHRTCDIVSIEDVSKTAKQSALFEKVFIDVKELFHTTKQLKERHSKNLDGINQQEMEITNKIKQLKVVFDNHFEKLESKLKNEMKLRKQRAVSCVNRNENTVDKLFMTLEKHNANLKFVSDHGSNKHAFILANVLKPEIERKETELNELIALERKMDIELKTNVGALYLENAIKSLGTIEISETSIEFMNIRPSIAQSMKSNEEK</sequence>
<evidence type="ECO:0000256" key="1">
    <source>
        <dbReference type="PROSITE-ProRule" id="PRU00024"/>
    </source>
</evidence>
<dbReference type="PANTHER" id="PTHR25462">
    <property type="entry name" value="BONUS, ISOFORM C-RELATED"/>
    <property type="match status" value="1"/>
</dbReference>
<dbReference type="PANTHER" id="PTHR25462:SF296">
    <property type="entry name" value="MEIOTIC P26, ISOFORM F"/>
    <property type="match status" value="1"/>
</dbReference>
<dbReference type="InterPro" id="IPR006615">
    <property type="entry name" value="Pept_C19_DUSP"/>
</dbReference>
<evidence type="ECO:0000259" key="2">
    <source>
        <dbReference type="PROSITE" id="PS50119"/>
    </source>
</evidence>
<keyword evidence="1" id="KW-0862">Zinc</keyword>
<keyword evidence="1" id="KW-0479">Metal-binding</keyword>
<gene>
    <name evidence="4" type="ORF">MCOR_48015</name>
</gene>
<dbReference type="GO" id="GO:0008270">
    <property type="term" value="F:zinc ion binding"/>
    <property type="evidence" value="ECO:0007669"/>
    <property type="project" value="UniProtKB-KW"/>
</dbReference>
<dbReference type="InterPro" id="IPR035927">
    <property type="entry name" value="DUSP-like_sf"/>
</dbReference>
<feature type="domain" description="DUSP" evidence="3">
    <location>
        <begin position="6"/>
        <end position="116"/>
    </location>
</feature>
<evidence type="ECO:0000259" key="3">
    <source>
        <dbReference type="PROSITE" id="PS51283"/>
    </source>
</evidence>
<dbReference type="SMART" id="SM00695">
    <property type="entry name" value="DUSP"/>
    <property type="match status" value="1"/>
</dbReference>
<protein>
    <submittedName>
        <fullName evidence="4">Ubiquitin carboxyl-terminal hydrolase 4,Ubiquitin carboxyl-terminal hydrolase 15</fullName>
    </submittedName>
</protein>
<dbReference type="PROSITE" id="PS51283">
    <property type="entry name" value="DUSP"/>
    <property type="match status" value="1"/>
</dbReference>
<dbReference type="PROSITE" id="PS50119">
    <property type="entry name" value="ZF_BBOX"/>
    <property type="match status" value="1"/>
</dbReference>
<evidence type="ECO:0000313" key="5">
    <source>
        <dbReference type="Proteomes" id="UP000507470"/>
    </source>
</evidence>
<name>A0A6J8E8B3_MYTCO</name>
<dbReference type="InterPro" id="IPR047153">
    <property type="entry name" value="TRIM45/56/19-like"/>
</dbReference>
<organism evidence="4 5">
    <name type="scientific">Mytilus coruscus</name>
    <name type="common">Sea mussel</name>
    <dbReference type="NCBI Taxonomy" id="42192"/>
    <lineage>
        <taxon>Eukaryota</taxon>
        <taxon>Metazoa</taxon>
        <taxon>Spiralia</taxon>
        <taxon>Lophotrochozoa</taxon>
        <taxon>Mollusca</taxon>
        <taxon>Bivalvia</taxon>
        <taxon>Autobranchia</taxon>
        <taxon>Pteriomorphia</taxon>
        <taxon>Mytilida</taxon>
        <taxon>Mytiloidea</taxon>
        <taxon>Mytilidae</taxon>
        <taxon>Mytilinae</taxon>
        <taxon>Mytilus</taxon>
    </lineage>
</organism>
<dbReference type="AlphaFoldDB" id="A0A6J8E8B3"/>
<accession>A0A6J8E8B3</accession>
<feature type="domain" description="B box-type" evidence="2">
    <location>
        <begin position="260"/>
        <end position="302"/>
    </location>
</feature>
<keyword evidence="4" id="KW-0378">Hydrolase</keyword>
<dbReference type="GO" id="GO:0004843">
    <property type="term" value="F:cysteine-type deubiquitinase activity"/>
    <property type="evidence" value="ECO:0007669"/>
    <property type="project" value="InterPro"/>
</dbReference>
<dbReference type="SUPFAM" id="SSF57845">
    <property type="entry name" value="B-box zinc-binding domain"/>
    <property type="match status" value="1"/>
</dbReference>
<dbReference type="EMBL" id="CACVKT020008402">
    <property type="protein sequence ID" value="CAC5415311.1"/>
    <property type="molecule type" value="Genomic_DNA"/>
</dbReference>
<keyword evidence="5" id="KW-1185">Reference proteome</keyword>
<dbReference type="Pfam" id="PF06337">
    <property type="entry name" value="DUSP"/>
    <property type="match status" value="1"/>
</dbReference>
<proteinExistence type="predicted"/>
<reference evidence="4 5" key="1">
    <citation type="submission" date="2020-06" db="EMBL/GenBank/DDBJ databases">
        <authorList>
            <person name="Li R."/>
            <person name="Bekaert M."/>
        </authorList>
    </citation>
    <scope>NUCLEOTIDE SEQUENCE [LARGE SCALE GENOMIC DNA]</scope>
    <source>
        <strain evidence="5">wild</strain>
    </source>
</reference>
<dbReference type="SUPFAM" id="SSF143791">
    <property type="entry name" value="DUSP-like"/>
    <property type="match status" value="1"/>
</dbReference>
<dbReference type="Gene3D" id="3.30.2230.10">
    <property type="entry name" value="DUSP-like"/>
    <property type="match status" value="1"/>
</dbReference>
<dbReference type="Proteomes" id="UP000507470">
    <property type="component" value="Unassembled WGS sequence"/>
</dbReference>